<dbReference type="AlphaFoldDB" id="A0AAV3NTZ1"/>
<evidence type="ECO:0000313" key="1">
    <source>
        <dbReference type="EMBL" id="GAA0142852.1"/>
    </source>
</evidence>
<protein>
    <submittedName>
        <fullName evidence="1">Uncharacterized protein</fullName>
    </submittedName>
</protein>
<gene>
    <name evidence="1" type="ORF">LIER_03660</name>
</gene>
<reference evidence="1 2" key="1">
    <citation type="submission" date="2024-01" db="EMBL/GenBank/DDBJ databases">
        <title>The complete chloroplast genome sequence of Lithospermum erythrorhizon: insights into the phylogenetic relationship among Boraginaceae species and the maternal lineages of purple gromwells.</title>
        <authorList>
            <person name="Okada T."/>
            <person name="Watanabe K."/>
        </authorList>
    </citation>
    <scope>NUCLEOTIDE SEQUENCE [LARGE SCALE GENOMIC DNA]</scope>
</reference>
<dbReference type="PANTHER" id="PTHR34133">
    <property type="entry name" value="OS07G0633000 PROTEIN"/>
    <property type="match status" value="1"/>
</dbReference>
<organism evidence="1 2">
    <name type="scientific">Lithospermum erythrorhizon</name>
    <name type="common">Purple gromwell</name>
    <name type="synonym">Lithospermum officinale var. erythrorhizon</name>
    <dbReference type="NCBI Taxonomy" id="34254"/>
    <lineage>
        <taxon>Eukaryota</taxon>
        <taxon>Viridiplantae</taxon>
        <taxon>Streptophyta</taxon>
        <taxon>Embryophyta</taxon>
        <taxon>Tracheophyta</taxon>
        <taxon>Spermatophyta</taxon>
        <taxon>Magnoliopsida</taxon>
        <taxon>eudicotyledons</taxon>
        <taxon>Gunneridae</taxon>
        <taxon>Pentapetalae</taxon>
        <taxon>asterids</taxon>
        <taxon>lamiids</taxon>
        <taxon>Boraginales</taxon>
        <taxon>Boraginaceae</taxon>
        <taxon>Boraginoideae</taxon>
        <taxon>Lithospermeae</taxon>
        <taxon>Lithospermum</taxon>
    </lineage>
</organism>
<keyword evidence="2" id="KW-1185">Reference proteome</keyword>
<sequence length="198" mass="23079">MRTTVDKKPTKHISFCLAKKEHPNETPFNRVFQNLTDIPFDEAPEDEWRIYMVPINTIFRTIQPVVEMRLKCNSNVFDDTSKVLVIEMINSETRGLDESRKRSEISLGLQGTIYCQRKKQQSRMKGEMQRSMTIVLHPMMALFAENVTRDAAELVLRSLTENTKHSVNASLLSDYAKFKRERLIHLKLQRSIDSDSHH</sequence>
<dbReference type="PANTHER" id="PTHR34133:SF8">
    <property type="entry name" value="OS07G0633000 PROTEIN"/>
    <property type="match status" value="1"/>
</dbReference>
<accession>A0AAV3NTZ1</accession>
<dbReference type="Pfam" id="PF09366">
    <property type="entry name" value="DUF1997"/>
    <property type="match status" value="1"/>
</dbReference>
<dbReference type="Proteomes" id="UP001454036">
    <property type="component" value="Unassembled WGS sequence"/>
</dbReference>
<dbReference type="EMBL" id="BAABME010000448">
    <property type="protein sequence ID" value="GAA0142852.1"/>
    <property type="molecule type" value="Genomic_DNA"/>
</dbReference>
<dbReference type="InterPro" id="IPR018971">
    <property type="entry name" value="DUF1997"/>
</dbReference>
<name>A0AAV3NTZ1_LITER</name>
<evidence type="ECO:0000313" key="2">
    <source>
        <dbReference type="Proteomes" id="UP001454036"/>
    </source>
</evidence>
<comment type="caution">
    <text evidence="1">The sequence shown here is derived from an EMBL/GenBank/DDBJ whole genome shotgun (WGS) entry which is preliminary data.</text>
</comment>
<proteinExistence type="predicted"/>